<sequence length="111" mass="12542">MLQRIKKGWFFRSDLCLKQATSDILWRNVNTGDVYIWLMNGLGRTIGGFVYYGCPSNRQLLATGDYNSNGKTDMLWQDTSTGDVYMWLMDGMKITGGGFVVLGLSGNWQPK</sequence>
<dbReference type="InterPro" id="IPR028994">
    <property type="entry name" value="Integrin_alpha_N"/>
</dbReference>
<evidence type="ECO:0000313" key="2">
    <source>
        <dbReference type="Proteomes" id="UP000033423"/>
    </source>
</evidence>
<dbReference type="Proteomes" id="UP000033423">
    <property type="component" value="Unassembled WGS sequence"/>
</dbReference>
<dbReference type="AlphaFoldDB" id="A0A0F3GLI4"/>
<protein>
    <submittedName>
        <fullName evidence="1">Rhs family protein</fullName>
    </submittedName>
</protein>
<proteinExistence type="predicted"/>
<gene>
    <name evidence="1" type="ORF">MBAV_005004</name>
</gene>
<keyword evidence="2" id="KW-1185">Reference proteome</keyword>
<dbReference type="SUPFAM" id="SSF69318">
    <property type="entry name" value="Integrin alpha N-terminal domain"/>
    <property type="match status" value="1"/>
</dbReference>
<comment type="caution">
    <text evidence="1">The sequence shown here is derived from an EMBL/GenBank/DDBJ whole genome shotgun (WGS) entry which is preliminary data.</text>
</comment>
<name>A0A0F3GLI4_9BACT</name>
<reference evidence="1 2" key="1">
    <citation type="submission" date="2015-02" db="EMBL/GenBank/DDBJ databases">
        <title>Single-cell genomics of uncultivated deep-branching MTB reveals a conserved set of magnetosome genes.</title>
        <authorList>
            <person name="Kolinko S."/>
            <person name="Richter M."/>
            <person name="Glockner F.O."/>
            <person name="Brachmann A."/>
            <person name="Schuler D."/>
        </authorList>
    </citation>
    <scope>NUCLEOTIDE SEQUENCE [LARGE SCALE GENOMIC DNA]</scope>
    <source>
        <strain evidence="1">TM-1</strain>
    </source>
</reference>
<organism evidence="1 2">
    <name type="scientific">Candidatus Magnetobacterium bavaricum</name>
    <dbReference type="NCBI Taxonomy" id="29290"/>
    <lineage>
        <taxon>Bacteria</taxon>
        <taxon>Pseudomonadati</taxon>
        <taxon>Nitrospirota</taxon>
        <taxon>Thermodesulfovibrionia</taxon>
        <taxon>Thermodesulfovibrionales</taxon>
        <taxon>Candidatus Magnetobacteriaceae</taxon>
        <taxon>Candidatus Magnetobacterium</taxon>
    </lineage>
</organism>
<evidence type="ECO:0000313" key="1">
    <source>
        <dbReference type="EMBL" id="KJU82809.1"/>
    </source>
</evidence>
<accession>A0A0F3GLI4</accession>
<dbReference type="EMBL" id="LACI01002159">
    <property type="protein sequence ID" value="KJU82809.1"/>
    <property type="molecule type" value="Genomic_DNA"/>
</dbReference>
<dbReference type="PANTHER" id="PTHR46580">
    <property type="entry name" value="SENSOR KINASE-RELATED"/>
    <property type="match status" value="1"/>
</dbReference>